<dbReference type="GO" id="GO:0005815">
    <property type="term" value="C:microtubule organizing center"/>
    <property type="evidence" value="ECO:0007669"/>
    <property type="project" value="TreeGrafter"/>
</dbReference>
<feature type="compositionally biased region" description="Polar residues" evidence="2">
    <location>
        <begin position="773"/>
        <end position="782"/>
    </location>
</feature>
<organism evidence="4 5">
    <name type="scientific">Pythium oligandrum</name>
    <name type="common">Mycoparasitic fungus</name>
    <dbReference type="NCBI Taxonomy" id="41045"/>
    <lineage>
        <taxon>Eukaryota</taxon>
        <taxon>Sar</taxon>
        <taxon>Stramenopiles</taxon>
        <taxon>Oomycota</taxon>
        <taxon>Peronosporomycetes</taxon>
        <taxon>Pythiales</taxon>
        <taxon>Pythiaceae</taxon>
        <taxon>Pythium</taxon>
    </lineage>
</organism>
<dbReference type="Proteomes" id="UP000794436">
    <property type="component" value="Unassembled WGS sequence"/>
</dbReference>
<reference evidence="4" key="1">
    <citation type="submission" date="2019-03" db="EMBL/GenBank/DDBJ databases">
        <title>Long read genome sequence of the mycoparasitic Pythium oligandrum ATCC 38472 isolated from sugarbeet rhizosphere.</title>
        <authorList>
            <person name="Gaulin E."/>
        </authorList>
    </citation>
    <scope>NUCLEOTIDE SEQUENCE</scope>
    <source>
        <strain evidence="4">ATCC 38472_TT</strain>
    </source>
</reference>
<dbReference type="GO" id="GO:0007052">
    <property type="term" value="P:mitotic spindle organization"/>
    <property type="evidence" value="ECO:0007669"/>
    <property type="project" value="TreeGrafter"/>
</dbReference>
<feature type="compositionally biased region" description="Acidic residues" evidence="2">
    <location>
        <begin position="690"/>
        <end position="705"/>
    </location>
</feature>
<feature type="compositionally biased region" description="Polar residues" evidence="2">
    <location>
        <begin position="526"/>
        <end position="545"/>
    </location>
</feature>
<evidence type="ECO:0000256" key="1">
    <source>
        <dbReference type="SAM" id="Coils"/>
    </source>
</evidence>
<feature type="coiled-coil region" evidence="1">
    <location>
        <begin position="576"/>
        <end position="610"/>
    </location>
</feature>
<feature type="compositionally biased region" description="Basic and acidic residues" evidence="2">
    <location>
        <begin position="784"/>
        <end position="825"/>
    </location>
</feature>
<feature type="region of interest" description="Disordered" evidence="2">
    <location>
        <begin position="677"/>
        <end position="737"/>
    </location>
</feature>
<dbReference type="EMBL" id="SPLM01000073">
    <property type="protein sequence ID" value="TMW62908.1"/>
    <property type="molecule type" value="Genomic_DNA"/>
</dbReference>
<keyword evidence="5" id="KW-1185">Reference proteome</keyword>
<dbReference type="InterPro" id="IPR057731">
    <property type="entry name" value="STIL_N"/>
</dbReference>
<dbReference type="Pfam" id="PF15253">
    <property type="entry name" value="STIL_N"/>
    <property type="match status" value="1"/>
</dbReference>
<gene>
    <name evidence="4" type="ORF">Poli38472_005526</name>
</gene>
<dbReference type="GO" id="GO:0007224">
    <property type="term" value="P:smoothened signaling pathway"/>
    <property type="evidence" value="ECO:0007669"/>
    <property type="project" value="TreeGrafter"/>
</dbReference>
<dbReference type="PANTHER" id="PTHR15128">
    <property type="entry name" value="TAL1 SCL INTERRUPTING LOCUS"/>
    <property type="match status" value="1"/>
</dbReference>
<keyword evidence="1" id="KW-0175">Coiled coil</keyword>
<feature type="region of interest" description="Disordered" evidence="2">
    <location>
        <begin position="765"/>
        <end position="825"/>
    </location>
</feature>
<evidence type="ECO:0000313" key="4">
    <source>
        <dbReference type="EMBL" id="TMW62908.1"/>
    </source>
</evidence>
<dbReference type="OrthoDB" id="76173at2759"/>
<evidence type="ECO:0000256" key="2">
    <source>
        <dbReference type="SAM" id="MobiDB-lite"/>
    </source>
</evidence>
<evidence type="ECO:0000259" key="3">
    <source>
        <dbReference type="Pfam" id="PF15253"/>
    </source>
</evidence>
<feature type="compositionally biased region" description="Basic and acidic residues" evidence="2">
    <location>
        <begin position="552"/>
        <end position="563"/>
    </location>
</feature>
<protein>
    <recommendedName>
        <fullName evidence="3">STIL N-terminal domain-containing protein</fullName>
    </recommendedName>
</protein>
<accession>A0A8K1FLQ0</accession>
<dbReference type="PANTHER" id="PTHR15128:SF0">
    <property type="entry name" value="SCL-INTERRUPTING LOCUS PROTEIN"/>
    <property type="match status" value="1"/>
</dbReference>
<dbReference type="GO" id="GO:0031023">
    <property type="term" value="P:microtubule organizing center organization"/>
    <property type="evidence" value="ECO:0007669"/>
    <property type="project" value="TreeGrafter"/>
</dbReference>
<feature type="region of interest" description="Disordered" evidence="2">
    <location>
        <begin position="40"/>
        <end position="68"/>
    </location>
</feature>
<proteinExistence type="predicted"/>
<dbReference type="AlphaFoldDB" id="A0A8K1FLQ0"/>
<feature type="region of interest" description="Disordered" evidence="2">
    <location>
        <begin position="475"/>
        <end position="564"/>
    </location>
</feature>
<sequence length="933" mass="103883">MATSSVRPPRAFSRYDAAQSSDRTFTGLAASQAAWQRRSGVASRLPSARRGRSTFFPDSTDDEDGNGRELSVVREEREERTLRRVQTAPVSRGSLGLPVGGEIHFPLTRKVLWDRRVLAGPFVVTTGDVLPRVVITNSVLKEIYALCRDLRRRNGASSSSVSQVSSRRLCFVRGEQTDRELTITRVENDADETQATWRAPVFHSRPRHHEDEERLEEQMINTTKRALETMETTRTNPIEASLVVNAPPLGGGSRAEMEIEMEVALPCAKMQLALIRNLPLLMTPLAMSLSRREFGSARRCGFMTLDRARKAVPLLESDPMARQRPIVGLWVYGVSVEGSVSGDCDTFSPQLRLDHPFLYECCIRYMRSKIVQERVHVAPDTFLLAVYPGQSENQDSDGASGGPLPRFFECTLKRQAQGKDSSGIQWSLGAARGRCLAGISSFQGRLEMQFSISSDVEQASHPSQPAPDIVAVDDTSCRSDELPQQAPPASTRHAERSSLQIDTSHAPRGLAESTPSIAGTLLGSLTDGSTPVPSLSTPTVNSSATPPSPVEAEQHHDPLDRFPAHRGCCRSQQLLALQHQQILENQQQQLRQLQDQICDLQRMLAETRDENARLVVENRRARSLHDSDDRLTTSDLATPTSLRLSTAVEENIKQEFSGNLTATAIEDAFDLAVEDVGENPQHEEVSSNTTEEEEEEEEAEEEEGEKEEKGEKEEENANDVTFPSFQDNDESAVSSLQLSSISQHSEASSLSSVSSSLVGSRLKSFVTRDDTPAPQTVDSQPTGARHESLRTDYRRQTNIHFEAKQEETSREEKQQDTSRETGNNREAIHVVICPHARPYRPGEHCEREQLDDDDDFSRALEPLIGTRLTVPHTPSRDGVVKPSLELGNLTDNNMSLFIPRIKYVVEPNISDSEDDEIQRIELKYKRHSMPSRR</sequence>
<name>A0A8K1FLQ0_PYTOL</name>
<evidence type="ECO:0000313" key="5">
    <source>
        <dbReference type="Proteomes" id="UP000794436"/>
    </source>
</evidence>
<dbReference type="InterPro" id="IPR026123">
    <property type="entry name" value="STIL"/>
</dbReference>
<feature type="domain" description="STIL N-terminal" evidence="3">
    <location>
        <begin position="267"/>
        <end position="418"/>
    </location>
</feature>
<dbReference type="GO" id="GO:0071539">
    <property type="term" value="P:protein localization to centrosome"/>
    <property type="evidence" value="ECO:0007669"/>
    <property type="project" value="TreeGrafter"/>
</dbReference>
<comment type="caution">
    <text evidence="4">The sequence shown here is derived from an EMBL/GenBank/DDBJ whole genome shotgun (WGS) entry which is preliminary data.</text>
</comment>